<dbReference type="EC" id="5.4.99.62" evidence="2 6"/>
<comment type="caution">
    <text evidence="9">The sequence shown here is derived from an EMBL/GenBank/DDBJ whole genome shotgun (WGS) entry which is preliminary data.</text>
</comment>
<evidence type="ECO:0000256" key="1">
    <source>
        <dbReference type="ARBA" id="ARBA00000223"/>
    </source>
</evidence>
<dbReference type="GO" id="GO:0019303">
    <property type="term" value="P:D-ribose catabolic process"/>
    <property type="evidence" value="ECO:0007669"/>
    <property type="project" value="UniProtKB-UniRule"/>
</dbReference>
<reference evidence="11 12" key="2">
    <citation type="submission" date="2020-04" db="EMBL/GenBank/DDBJ databases">
        <title>The Epidemiology and Molecular Characteristics of Linezolid-Resistant Staphylococcus capitis in Huashan Hospital, Shanghai.</title>
        <authorList>
            <person name="Ding L."/>
            <person name="Li P."/>
            <person name="Yang Y."/>
            <person name="Lin D."/>
            <person name="Xu X."/>
        </authorList>
    </citation>
    <scope>NUCLEOTIDE SEQUENCE [LARGE SCALE GENOMIC DNA]</scope>
    <source>
        <strain evidence="8 12">12-86</strain>
        <strain evidence="7 11">17-84</strain>
    </source>
</reference>
<organism evidence="9 10">
    <name type="scientific">Staphylococcus capitis</name>
    <dbReference type="NCBI Taxonomy" id="29388"/>
    <lineage>
        <taxon>Bacteria</taxon>
        <taxon>Bacillati</taxon>
        <taxon>Bacillota</taxon>
        <taxon>Bacilli</taxon>
        <taxon>Bacillales</taxon>
        <taxon>Staphylococcaceae</taxon>
        <taxon>Staphylococcus</taxon>
    </lineage>
</organism>
<dbReference type="Gene3D" id="3.40.1650.10">
    <property type="entry name" value="RbsD-like domain"/>
    <property type="match status" value="1"/>
</dbReference>
<dbReference type="AlphaFoldDB" id="A0A7Z8E2V4"/>
<comment type="subunit">
    <text evidence="6">Homodecamer.</text>
</comment>
<keyword evidence="4 6" id="KW-0413">Isomerase</keyword>
<dbReference type="UniPathway" id="UPA00916">
    <property type="reaction ID" value="UER00888"/>
</dbReference>
<comment type="similarity">
    <text evidence="6">Belongs to the RbsD / FucU family. RbsD subfamily.</text>
</comment>
<dbReference type="GO" id="GO:0048029">
    <property type="term" value="F:monosaccharide binding"/>
    <property type="evidence" value="ECO:0007669"/>
    <property type="project" value="InterPro"/>
</dbReference>
<feature type="binding site" evidence="6">
    <location>
        <position position="28"/>
    </location>
    <ligand>
        <name>substrate</name>
    </ligand>
</feature>
<comment type="catalytic activity">
    <reaction evidence="1 6">
        <text>beta-D-ribopyranose = beta-D-ribofuranose</text>
        <dbReference type="Rhea" id="RHEA:25432"/>
        <dbReference type="ChEBI" id="CHEBI:27476"/>
        <dbReference type="ChEBI" id="CHEBI:47002"/>
        <dbReference type="EC" id="5.4.99.62"/>
    </reaction>
</comment>
<comment type="pathway">
    <text evidence="6">Carbohydrate metabolism; D-ribose degradation; D-ribose 5-phosphate from beta-D-ribopyranose: step 1/2.</text>
</comment>
<dbReference type="EMBL" id="SCHC01000002">
    <property type="protein sequence ID" value="TBW76755.1"/>
    <property type="molecule type" value="Genomic_DNA"/>
</dbReference>
<evidence type="ECO:0000313" key="11">
    <source>
        <dbReference type="Proteomes" id="UP000538955"/>
    </source>
</evidence>
<comment type="subcellular location">
    <subcellularLocation>
        <location evidence="6">Cytoplasm</location>
    </subcellularLocation>
</comment>
<feature type="binding site" evidence="6">
    <location>
        <position position="99"/>
    </location>
    <ligand>
        <name>substrate</name>
    </ligand>
</feature>
<dbReference type="Pfam" id="PF05025">
    <property type="entry name" value="RbsD_FucU"/>
    <property type="match status" value="1"/>
</dbReference>
<keyword evidence="5 6" id="KW-0119">Carbohydrate metabolism</keyword>
<feature type="active site" description="Proton donor" evidence="6">
    <location>
        <position position="20"/>
    </location>
</feature>
<dbReference type="SUPFAM" id="SSF102546">
    <property type="entry name" value="RbsD-like"/>
    <property type="match status" value="1"/>
</dbReference>
<evidence type="ECO:0000313" key="12">
    <source>
        <dbReference type="Proteomes" id="UP000550736"/>
    </source>
</evidence>
<dbReference type="EMBL" id="JABBMI010000069">
    <property type="protein sequence ID" value="NMK54815.1"/>
    <property type="molecule type" value="Genomic_DNA"/>
</dbReference>
<dbReference type="GO" id="GO:0016872">
    <property type="term" value="F:intramolecular lyase activity"/>
    <property type="evidence" value="ECO:0007669"/>
    <property type="project" value="UniProtKB-UniRule"/>
</dbReference>
<evidence type="ECO:0000256" key="6">
    <source>
        <dbReference type="HAMAP-Rule" id="MF_01661"/>
    </source>
</evidence>
<dbReference type="Proteomes" id="UP000550736">
    <property type="component" value="Unassembled WGS sequence"/>
</dbReference>
<keyword evidence="3 6" id="KW-0963">Cytoplasm</keyword>
<dbReference type="GO" id="GO:0005829">
    <property type="term" value="C:cytosol"/>
    <property type="evidence" value="ECO:0007669"/>
    <property type="project" value="TreeGrafter"/>
</dbReference>
<evidence type="ECO:0000256" key="4">
    <source>
        <dbReference type="ARBA" id="ARBA00023235"/>
    </source>
</evidence>
<evidence type="ECO:0000313" key="9">
    <source>
        <dbReference type="EMBL" id="TBW76755.1"/>
    </source>
</evidence>
<dbReference type="InterPro" id="IPR023064">
    <property type="entry name" value="D-ribose_pyranase"/>
</dbReference>
<dbReference type="EMBL" id="JABBLX010000023">
    <property type="protein sequence ID" value="NMK97939.1"/>
    <property type="molecule type" value="Genomic_DNA"/>
</dbReference>
<dbReference type="RefSeq" id="WP_030058786.1">
    <property type="nucleotide sequence ID" value="NZ_AP014956.1"/>
</dbReference>
<keyword evidence="11" id="KW-1185">Reference proteome</keyword>
<dbReference type="FunFam" id="3.40.1650.10:FF:000004">
    <property type="entry name" value="D-ribose pyranase"/>
    <property type="match status" value="1"/>
</dbReference>
<evidence type="ECO:0000256" key="3">
    <source>
        <dbReference type="ARBA" id="ARBA00022490"/>
    </source>
</evidence>
<evidence type="ECO:0000313" key="8">
    <source>
        <dbReference type="EMBL" id="NMK97939.1"/>
    </source>
</evidence>
<comment type="function">
    <text evidence="6">Catalyzes the interconversion of beta-pyran and beta-furan forms of D-ribose.</text>
</comment>
<dbReference type="PANTHER" id="PTHR37831:SF1">
    <property type="entry name" value="D-RIBOSE PYRANASE"/>
    <property type="match status" value="1"/>
</dbReference>
<name>A0A7Z8E2V4_STACP</name>
<reference evidence="9 10" key="1">
    <citation type="journal article" date="2019" name="Sci. Transl. Med.">
        <title>Quorum sensing between bacterial species on the skin protects against epidermal injury in atopic dermatitis.</title>
        <authorList>
            <person name="Williams M.R."/>
        </authorList>
    </citation>
    <scope>NUCLEOTIDE SEQUENCE [LARGE SCALE GENOMIC DNA]</scope>
    <source>
        <strain evidence="9 10">H8</strain>
    </source>
</reference>
<dbReference type="InterPro" id="IPR007721">
    <property type="entry name" value="RbsD_FucU"/>
</dbReference>
<dbReference type="HAMAP" id="MF_01661">
    <property type="entry name" value="D_rib_pyranase"/>
    <property type="match status" value="1"/>
</dbReference>
<dbReference type="PANTHER" id="PTHR37831">
    <property type="entry name" value="D-RIBOSE PYRANASE"/>
    <property type="match status" value="1"/>
</dbReference>
<dbReference type="NCBIfam" id="NF008761">
    <property type="entry name" value="PRK11797.1"/>
    <property type="match status" value="1"/>
</dbReference>
<dbReference type="Proteomes" id="UP000538955">
    <property type="component" value="Unassembled WGS sequence"/>
</dbReference>
<evidence type="ECO:0000256" key="2">
    <source>
        <dbReference type="ARBA" id="ARBA00012862"/>
    </source>
</evidence>
<protein>
    <recommendedName>
        <fullName evidence="2 6">D-ribose pyranase</fullName>
        <ecNumber evidence="2 6">5.4.99.62</ecNumber>
    </recommendedName>
</protein>
<dbReference type="GO" id="GO:0062193">
    <property type="term" value="F:D-ribose pyranase activity"/>
    <property type="evidence" value="ECO:0007669"/>
    <property type="project" value="UniProtKB-EC"/>
</dbReference>
<proteinExistence type="inferred from homology"/>
<dbReference type="InterPro" id="IPR023750">
    <property type="entry name" value="RbsD-like_sf"/>
</dbReference>
<gene>
    <name evidence="6 7" type="primary">rbsD</name>
    <name evidence="9" type="ORF">EQ811_07770</name>
    <name evidence="8" type="ORF">HHM13_07520</name>
    <name evidence="7" type="ORF">HHM24_08775</name>
</gene>
<evidence type="ECO:0000313" key="7">
    <source>
        <dbReference type="EMBL" id="NMK54815.1"/>
    </source>
</evidence>
<feature type="binding site" evidence="6">
    <location>
        <begin position="123"/>
        <end position="125"/>
    </location>
    <ligand>
        <name>substrate</name>
    </ligand>
</feature>
<sequence>MKKTAVLNSHVSQAISTLGHYDLITINDAGMPIPNDERRIDLAVTKGLPSFIDVLENVLTEVEIQKIYLAEEIKTNNSTQLKAIKHLIEEHVEIEFISHSKMKEMLQSPHNKGNIRTGETTPFSNIVLESNVTF</sequence>
<evidence type="ECO:0000256" key="5">
    <source>
        <dbReference type="ARBA" id="ARBA00023277"/>
    </source>
</evidence>
<evidence type="ECO:0000313" key="10">
    <source>
        <dbReference type="Proteomes" id="UP000291949"/>
    </source>
</evidence>
<dbReference type="Proteomes" id="UP000291949">
    <property type="component" value="Unassembled WGS sequence"/>
</dbReference>
<accession>A0A7Z8E2V4</accession>